<evidence type="ECO:0000256" key="1">
    <source>
        <dbReference type="SAM" id="MobiDB-lite"/>
    </source>
</evidence>
<dbReference type="SUPFAM" id="SSF55658">
    <property type="entry name" value="L9 N-domain-like"/>
    <property type="match status" value="1"/>
</dbReference>
<feature type="domain" description="Ribonuclease H1 N-terminal" evidence="2">
    <location>
        <begin position="88"/>
        <end position="118"/>
    </location>
</feature>
<dbReference type="Gene3D" id="3.40.970.10">
    <property type="entry name" value="Ribonuclease H1, N-terminal domain"/>
    <property type="match status" value="1"/>
</dbReference>
<sequence length="174" mass="18915">MLAIYYLPRLTSFANLRRRVVPTILLSFLDPSSLARTATPFLSALLPPRFPVMDGTTPSPTPGPASKISNSPPAPTAGTKRKRGSAGKYYAVKVGYQPGVYYEWKECLAQVTGFKGAVPRLPEPRRSECVPDRCENTIPAGRVAPRIGGDAILRDPARTQAGRLYQLGQCARTN</sequence>
<evidence type="ECO:0000313" key="3">
    <source>
        <dbReference type="EMBL" id="KAL2808055.1"/>
    </source>
</evidence>
<gene>
    <name evidence="3" type="ORF">BJX63DRAFT_53687</name>
</gene>
<dbReference type="Pfam" id="PF01693">
    <property type="entry name" value="Cauli_VI"/>
    <property type="match status" value="1"/>
</dbReference>
<name>A0ABR4GXW3_9EURO</name>
<dbReference type="InterPro" id="IPR009027">
    <property type="entry name" value="Ribosomal_bL9/RNase_H1_N"/>
</dbReference>
<dbReference type="EMBL" id="JBFXLT010000123">
    <property type="protein sequence ID" value="KAL2808055.1"/>
    <property type="molecule type" value="Genomic_DNA"/>
</dbReference>
<proteinExistence type="predicted"/>
<protein>
    <recommendedName>
        <fullName evidence="2">Ribonuclease H1 N-terminal domain-containing protein</fullName>
    </recommendedName>
</protein>
<comment type="caution">
    <text evidence="3">The sequence shown here is derived from an EMBL/GenBank/DDBJ whole genome shotgun (WGS) entry which is preliminary data.</text>
</comment>
<reference evidence="3 4" key="1">
    <citation type="submission" date="2024-07" db="EMBL/GenBank/DDBJ databases">
        <title>Section-level genome sequencing and comparative genomics of Aspergillus sections Usti and Cavernicolus.</title>
        <authorList>
            <consortium name="Lawrence Berkeley National Laboratory"/>
            <person name="Nybo J.L."/>
            <person name="Vesth T.C."/>
            <person name="Theobald S."/>
            <person name="Frisvad J.C."/>
            <person name="Larsen T.O."/>
            <person name="Kjaerboelling I."/>
            <person name="Rothschild-Mancinelli K."/>
            <person name="Lyhne E.K."/>
            <person name="Kogle M.E."/>
            <person name="Barry K."/>
            <person name="Clum A."/>
            <person name="Na H."/>
            <person name="Ledsgaard L."/>
            <person name="Lin J."/>
            <person name="Lipzen A."/>
            <person name="Kuo A."/>
            <person name="Riley R."/>
            <person name="Mondo S."/>
            <person name="Labutti K."/>
            <person name="Haridas S."/>
            <person name="Pangalinan J."/>
            <person name="Salamov A.A."/>
            <person name="Simmons B.A."/>
            <person name="Magnuson J.K."/>
            <person name="Chen J."/>
            <person name="Drula E."/>
            <person name="Henrissat B."/>
            <person name="Wiebenga A."/>
            <person name="Lubbers R.J."/>
            <person name="Gomes A.C."/>
            <person name="Makela M.R."/>
            <person name="Stajich J."/>
            <person name="Grigoriev I.V."/>
            <person name="Mortensen U.H."/>
            <person name="De Vries R.P."/>
            <person name="Baker S.E."/>
            <person name="Andersen M.R."/>
        </authorList>
    </citation>
    <scope>NUCLEOTIDE SEQUENCE [LARGE SCALE GENOMIC DNA]</scope>
    <source>
        <strain evidence="3 4">CBS 588.65</strain>
    </source>
</reference>
<accession>A0ABR4GXW3</accession>
<evidence type="ECO:0000313" key="4">
    <source>
        <dbReference type="Proteomes" id="UP001610334"/>
    </source>
</evidence>
<feature type="region of interest" description="Disordered" evidence="1">
    <location>
        <begin position="53"/>
        <end position="82"/>
    </location>
</feature>
<keyword evidence="4" id="KW-1185">Reference proteome</keyword>
<evidence type="ECO:0000259" key="2">
    <source>
        <dbReference type="Pfam" id="PF01693"/>
    </source>
</evidence>
<dbReference type="Proteomes" id="UP001610334">
    <property type="component" value="Unassembled WGS sequence"/>
</dbReference>
<organism evidence="3 4">
    <name type="scientific">Aspergillus granulosus</name>
    <dbReference type="NCBI Taxonomy" id="176169"/>
    <lineage>
        <taxon>Eukaryota</taxon>
        <taxon>Fungi</taxon>
        <taxon>Dikarya</taxon>
        <taxon>Ascomycota</taxon>
        <taxon>Pezizomycotina</taxon>
        <taxon>Eurotiomycetes</taxon>
        <taxon>Eurotiomycetidae</taxon>
        <taxon>Eurotiales</taxon>
        <taxon>Aspergillaceae</taxon>
        <taxon>Aspergillus</taxon>
        <taxon>Aspergillus subgen. Nidulantes</taxon>
    </lineage>
</organism>
<dbReference type="InterPro" id="IPR011320">
    <property type="entry name" value="RNase_H1_N"/>
</dbReference>
<dbReference type="InterPro" id="IPR037056">
    <property type="entry name" value="RNase_H1_N_sf"/>
</dbReference>